<feature type="region of interest" description="Disordered" evidence="1">
    <location>
        <begin position="1"/>
        <end position="28"/>
    </location>
</feature>
<organism evidence="2">
    <name type="scientific">Brucella pinnipedialis M292/94/1</name>
    <dbReference type="NCBI Taxonomy" id="520462"/>
    <lineage>
        <taxon>Bacteria</taxon>
        <taxon>Pseudomonadati</taxon>
        <taxon>Pseudomonadota</taxon>
        <taxon>Alphaproteobacteria</taxon>
        <taxon>Hyphomicrobiales</taxon>
        <taxon>Brucellaceae</taxon>
        <taxon>Brucella/Ochrobactrum group</taxon>
        <taxon>Brucella</taxon>
    </lineage>
</organism>
<accession>A0A0E1X1V7</accession>
<proteinExistence type="predicted"/>
<dbReference type="AlphaFoldDB" id="A0A0E1X1V7"/>
<dbReference type="Proteomes" id="UP000004659">
    <property type="component" value="Unassembled WGS sequence"/>
</dbReference>
<protein>
    <submittedName>
        <fullName evidence="2">Uncharacterized protein</fullName>
    </submittedName>
</protein>
<gene>
    <name evidence="2" type="ORF">BALG_01099</name>
</gene>
<reference evidence="2" key="1">
    <citation type="submission" date="2009-01" db="EMBL/GenBank/DDBJ databases">
        <title>The Genome Sequence of Brucella pinnipedialis M292/94/1.</title>
        <authorList>
            <consortium name="The Broad Institute Genome Sequencing Platform"/>
            <person name="Ward D."/>
            <person name="Young S.K."/>
            <person name="Kodira C.D."/>
            <person name="Zeng Q."/>
            <person name="Koehrsen M."/>
            <person name="Alvarado L."/>
            <person name="Berlin A."/>
            <person name="Borenstein D."/>
            <person name="Chen Z."/>
            <person name="Engels R."/>
            <person name="Freedman E."/>
            <person name="Gellesch M."/>
            <person name="Goldberg J."/>
            <person name="Griggs A."/>
            <person name="Gujja S."/>
            <person name="Heiman D."/>
            <person name="Hepburn T."/>
            <person name="Howarth C."/>
            <person name="Jen D."/>
            <person name="Larson L."/>
            <person name="Lewis B."/>
            <person name="Mehta T."/>
            <person name="Park D."/>
            <person name="Pearson M."/>
            <person name="Roberts A."/>
            <person name="Saif S."/>
            <person name="Shea T."/>
            <person name="Shenoy N."/>
            <person name="Sisk P."/>
            <person name="Stolte C."/>
            <person name="Sykes S."/>
            <person name="Walk T."/>
            <person name="White J."/>
            <person name="Yandava C."/>
            <person name="Whatmore A.M."/>
            <person name="Perrett L.L."/>
            <person name="O'Callaghan D."/>
            <person name="Nusbaum C."/>
            <person name="Galagan J."/>
            <person name="Birren B."/>
        </authorList>
    </citation>
    <scope>NUCLEOTIDE SEQUENCE [LARGE SCALE GENOMIC DNA]</scope>
    <source>
        <strain evidence="2">M292/94/1</strain>
    </source>
</reference>
<dbReference type="HOGENOM" id="CLU_2822669_0_0_5"/>
<evidence type="ECO:0000313" key="2">
    <source>
        <dbReference type="EMBL" id="EEZ30978.1"/>
    </source>
</evidence>
<evidence type="ECO:0000256" key="1">
    <source>
        <dbReference type="SAM" id="MobiDB-lite"/>
    </source>
</evidence>
<sequence length="66" mass="7280">MMSSGMAGIPWHIGAPPQKGAARNKDPRAACRTFVRAAALIICFYTFRPIAEDAPENEDPAENHRR</sequence>
<dbReference type="RefSeq" id="WP_002963965.1">
    <property type="nucleotide sequence ID" value="NZ_EQ999546.1"/>
</dbReference>
<dbReference type="EMBL" id="EQ999546">
    <property type="protein sequence ID" value="EEZ30978.1"/>
    <property type="molecule type" value="Genomic_DNA"/>
</dbReference>
<dbReference type="GeneID" id="93014986"/>
<name>A0A0E1X1V7_9HYPH</name>